<feature type="transmembrane region" description="Helical" evidence="8">
    <location>
        <begin position="908"/>
        <end position="926"/>
    </location>
</feature>
<evidence type="ECO:0000256" key="8">
    <source>
        <dbReference type="SAM" id="Phobius"/>
    </source>
</evidence>
<keyword evidence="13" id="KW-1185">Reference proteome</keyword>
<feature type="domain" description="SAM" evidence="11">
    <location>
        <begin position="1181"/>
        <end position="1249"/>
    </location>
</feature>
<feature type="region of interest" description="Disordered" evidence="7">
    <location>
        <begin position="996"/>
        <end position="1091"/>
    </location>
</feature>
<keyword evidence="4 8" id="KW-0812">Transmembrane</keyword>
<feature type="transmembrane region" description="Helical" evidence="8">
    <location>
        <begin position="1330"/>
        <end position="1351"/>
    </location>
</feature>
<dbReference type="EC" id="2.4.1.16" evidence="2"/>
<feature type="domain" description="F5/8 type C" evidence="10">
    <location>
        <begin position="442"/>
        <end position="597"/>
    </location>
</feature>
<name>A0A8K0A9H0_BRALA</name>
<dbReference type="GO" id="GO:0006031">
    <property type="term" value="P:chitin biosynthetic process"/>
    <property type="evidence" value="ECO:0007669"/>
    <property type="project" value="TreeGrafter"/>
</dbReference>
<evidence type="ECO:0000259" key="10">
    <source>
        <dbReference type="PROSITE" id="PS50022"/>
    </source>
</evidence>
<dbReference type="InterPro" id="IPR004835">
    <property type="entry name" value="Chitin_synth"/>
</dbReference>
<feature type="chain" id="PRO_5035427717" description="chitin synthase" evidence="9">
    <location>
        <begin position="17"/>
        <end position="1370"/>
    </location>
</feature>
<feature type="transmembrane region" description="Helical" evidence="8">
    <location>
        <begin position="112"/>
        <end position="134"/>
    </location>
</feature>
<dbReference type="EMBL" id="OV696693">
    <property type="protein sequence ID" value="CAH1271274.1"/>
    <property type="molecule type" value="Genomic_DNA"/>
</dbReference>
<feature type="domain" description="SAM" evidence="11">
    <location>
        <begin position="1106"/>
        <end position="1176"/>
    </location>
</feature>
<dbReference type="PANTHER" id="PTHR22914">
    <property type="entry name" value="CHITIN SYNTHASE"/>
    <property type="match status" value="1"/>
</dbReference>
<evidence type="ECO:0000313" key="12">
    <source>
        <dbReference type="EMBL" id="CAH1271274.1"/>
    </source>
</evidence>
<feature type="transmembrane region" description="Helical" evidence="8">
    <location>
        <begin position="159"/>
        <end position="182"/>
    </location>
</feature>
<dbReference type="SUPFAM" id="SSF47769">
    <property type="entry name" value="SAM/Pointed domain"/>
    <property type="match status" value="2"/>
</dbReference>
<evidence type="ECO:0000256" key="6">
    <source>
        <dbReference type="ARBA" id="ARBA00023136"/>
    </source>
</evidence>
<dbReference type="GO" id="GO:0016020">
    <property type="term" value="C:membrane"/>
    <property type="evidence" value="ECO:0007669"/>
    <property type="project" value="UniProtKB-SubCell"/>
</dbReference>
<keyword evidence="5 8" id="KW-1133">Transmembrane helix</keyword>
<dbReference type="InterPro" id="IPR013761">
    <property type="entry name" value="SAM/pointed_sf"/>
</dbReference>
<feature type="transmembrane region" description="Helical" evidence="8">
    <location>
        <begin position="849"/>
        <end position="869"/>
    </location>
</feature>
<dbReference type="SUPFAM" id="SSF49785">
    <property type="entry name" value="Galactose-binding domain-like"/>
    <property type="match status" value="1"/>
</dbReference>
<dbReference type="OrthoDB" id="10051704at2759"/>
<keyword evidence="9" id="KW-0732">Signal</keyword>
<dbReference type="InterPro" id="IPR000421">
    <property type="entry name" value="FA58C"/>
</dbReference>
<feature type="transmembrane region" description="Helical" evidence="8">
    <location>
        <begin position="933"/>
        <end position="952"/>
    </location>
</feature>
<evidence type="ECO:0000256" key="2">
    <source>
        <dbReference type="ARBA" id="ARBA00012543"/>
    </source>
</evidence>
<dbReference type="PROSITE" id="PS50022">
    <property type="entry name" value="FA58C_3"/>
    <property type="match status" value="1"/>
</dbReference>
<evidence type="ECO:0000256" key="7">
    <source>
        <dbReference type="SAM" id="MobiDB-lite"/>
    </source>
</evidence>
<dbReference type="InterPro" id="IPR008979">
    <property type="entry name" value="Galactose-bd-like_sf"/>
</dbReference>
<sequence length="1370" mass="153470">MYVLFLFFGLLMCVVGLGGYPHQSALPSGWFYLALALLSLAWIPKIKELEISLETVRNTSAPNRVGVEGGEGSTGGRANDAVDTSGEHTGEAGEGLTDGTAHNNDFGARWKMGIITALFKLLATLPTIYVIAWLNKTVGETDTLLPWNSQPLWRIDRNWGYFLAFLVNICCAFGVALLAVVACKSKLQLAFALSTVTSSVMFVLTAYAPPFCGYVPGLSCEDVDQEKWWVVASVVAGMMLAEVVMVLCICLSPEEVMEPEAKLFWVPGYNGVFLNQHLLLNKKTKLNSPQEFQKKHQTSKNTHVFICTTMFRESEEEMSQLIKSIRDMATSPSKEDRRKYESHILFDDGCKQGDLQRFAIQLLSIIHKMTKTGTERNPQSLLDECIKWQTPYGLQLQFDWKADGDNTRGMRFFIHLKDNLIVKNKKRWSQVMYMTYILDYAAYYKPLGMESGAIEDAQIKPPSNRPDGSLRLHGQTPWEGVRAPSNVEQVISIDLGEELWVTGIILQAGGPGQDRDGGVVTGGDTSRSLGGLVTKIRVADQEIQVPWPDTAEVDSTVTCLLEPEIWAKNLKIALLDWDGRDDSPPNPPCLRMEILGYAKGDLDRDTYILATDADVKFTPKSANSLLDLAKWNPDVGAVCGRTHCLGSGPMYWLQLFDYAVGHWFQKAANSTLGTVLCCPGCFSVYRCSAVRECVSTYATKTEEAKDFLMKDMGEDRWLCTLMVERGKRLVYTSIAEDSTFVPESFDEFFNQRRRWGPSTVANQIELLRKWKRGDINNSSVSFLFMLYQLLLFFSFLIGPATAILIASGGLDFYVSGHFPLEATIAIMSILTFLFGFICLRYKQDTQLKWAKALGSLFGVVMIMVMVALVEKIVMTIMDFVSRGISPPSISHNSTGGIGLDEVLPAVDTFYFLATIGMFLVTGLVHLPEFYCLFSGILYFLALPTTFIFLNIYGVCNLTDKSWGTREGASGGGNQDGGGDIFDSIGKTVRRMLGFSQESKYESNDTGNQDKPQPDATGKDEESTPLLDKIEEEGEDENDSAHSAHGSEQSAETQPSAADVLDIPTHIPNEDHSETPQQGSTGNTAKTANDNIWKRTRRNAKVSMMVLPGQEVPEWLATVFSGDDYLKNLYEPSFTNNGYDDTSYIAEMTSEDLEKIGVKDDLHRDRILSHIKKLKPRRFRSRIPDDTVDWLTRIGLQEYIETFQRNGIKEKHDLARLKAHNLQQLFSRLGVEKKAHIDRLKKSIASMREPSDEEKLHEDVRRLIERKQVKDMALAEPLMKKQHDIWEELRNSCLDPDRDMFSSDDAALKKQLGDLRDSAIKVLRISGHNPLGIASLFVFGAIQVIQFLAMLYHRTVAFLHWVARVHIIDEK</sequence>
<dbReference type="InterPro" id="IPR001660">
    <property type="entry name" value="SAM"/>
</dbReference>
<feature type="transmembrane region" description="Helical" evidence="8">
    <location>
        <begin position="780"/>
        <end position="806"/>
    </location>
</feature>
<feature type="transmembrane region" description="Helical" evidence="8">
    <location>
        <begin position="228"/>
        <end position="252"/>
    </location>
</feature>
<keyword evidence="3" id="KW-0328">Glycosyltransferase</keyword>
<dbReference type="Pfam" id="PF00536">
    <property type="entry name" value="SAM_1"/>
    <property type="match status" value="2"/>
</dbReference>
<dbReference type="SUPFAM" id="SSF53448">
    <property type="entry name" value="Nucleotide-diphospho-sugar transferases"/>
    <property type="match status" value="1"/>
</dbReference>
<feature type="transmembrane region" description="Helical" evidence="8">
    <location>
        <begin position="818"/>
        <end position="837"/>
    </location>
</feature>
<dbReference type="InterPro" id="IPR029044">
    <property type="entry name" value="Nucleotide-diphossugar_trans"/>
</dbReference>
<proteinExistence type="predicted"/>
<dbReference type="Proteomes" id="UP000838412">
    <property type="component" value="Chromosome 8"/>
</dbReference>
<evidence type="ECO:0000256" key="1">
    <source>
        <dbReference type="ARBA" id="ARBA00004141"/>
    </source>
</evidence>
<feature type="compositionally biased region" description="Polar residues" evidence="7">
    <location>
        <begin position="1045"/>
        <end position="1055"/>
    </location>
</feature>
<evidence type="ECO:0000256" key="3">
    <source>
        <dbReference type="ARBA" id="ARBA00022676"/>
    </source>
</evidence>
<feature type="signal peptide" evidence="9">
    <location>
        <begin position="1"/>
        <end position="16"/>
    </location>
</feature>
<dbReference type="Gene3D" id="1.10.150.50">
    <property type="entry name" value="Transcription Factor, Ets-1"/>
    <property type="match status" value="2"/>
</dbReference>
<gene>
    <name evidence="12" type="primary">CASKIN2</name>
    <name evidence="12" type="ORF">BLAG_LOCUS23355</name>
</gene>
<organism evidence="12 13">
    <name type="scientific">Branchiostoma lanceolatum</name>
    <name type="common">Common lancelet</name>
    <name type="synonym">Amphioxus lanceolatum</name>
    <dbReference type="NCBI Taxonomy" id="7740"/>
    <lineage>
        <taxon>Eukaryota</taxon>
        <taxon>Metazoa</taxon>
        <taxon>Chordata</taxon>
        <taxon>Cephalochordata</taxon>
        <taxon>Leptocardii</taxon>
        <taxon>Amphioxiformes</taxon>
        <taxon>Branchiostomatidae</taxon>
        <taxon>Branchiostoma</taxon>
    </lineage>
</organism>
<keyword evidence="6 8" id="KW-0472">Membrane</keyword>
<keyword evidence="3" id="KW-0808">Transferase</keyword>
<comment type="subcellular location">
    <subcellularLocation>
        <location evidence="1">Membrane</location>
        <topology evidence="1">Multi-pass membrane protein</topology>
    </subcellularLocation>
</comment>
<dbReference type="GO" id="GO:0004100">
    <property type="term" value="F:chitin synthase activity"/>
    <property type="evidence" value="ECO:0007669"/>
    <property type="project" value="UniProtKB-EC"/>
</dbReference>
<evidence type="ECO:0000256" key="9">
    <source>
        <dbReference type="SAM" id="SignalP"/>
    </source>
</evidence>
<dbReference type="FunFam" id="1.10.150.50:FF:000132">
    <property type="entry name" value="Uncharacterized protein"/>
    <property type="match status" value="1"/>
</dbReference>
<evidence type="ECO:0000256" key="4">
    <source>
        <dbReference type="ARBA" id="ARBA00022692"/>
    </source>
</evidence>
<evidence type="ECO:0000256" key="5">
    <source>
        <dbReference type="ARBA" id="ARBA00022989"/>
    </source>
</evidence>
<dbReference type="GO" id="GO:0071944">
    <property type="term" value="C:cell periphery"/>
    <property type="evidence" value="ECO:0007669"/>
    <property type="project" value="TreeGrafter"/>
</dbReference>
<dbReference type="SMART" id="SM00454">
    <property type="entry name" value="SAM"/>
    <property type="match status" value="2"/>
</dbReference>
<evidence type="ECO:0000259" key="11">
    <source>
        <dbReference type="PROSITE" id="PS50105"/>
    </source>
</evidence>
<dbReference type="Pfam" id="PF03142">
    <property type="entry name" value="Chitin_synth_2"/>
    <property type="match status" value="1"/>
</dbReference>
<evidence type="ECO:0000313" key="13">
    <source>
        <dbReference type="Proteomes" id="UP000838412"/>
    </source>
</evidence>
<dbReference type="PROSITE" id="PS50105">
    <property type="entry name" value="SAM_DOMAIN"/>
    <property type="match status" value="2"/>
</dbReference>
<dbReference type="Gene3D" id="2.60.120.260">
    <property type="entry name" value="Galactose-binding domain-like"/>
    <property type="match status" value="1"/>
</dbReference>
<feature type="compositionally biased region" description="Polar residues" evidence="7">
    <location>
        <begin position="1074"/>
        <end position="1089"/>
    </location>
</feature>
<feature type="transmembrane region" description="Helical" evidence="8">
    <location>
        <begin position="189"/>
        <end position="208"/>
    </location>
</feature>
<feature type="transmembrane region" description="Helical" evidence="8">
    <location>
        <begin position="29"/>
        <end position="46"/>
    </location>
</feature>
<protein>
    <recommendedName>
        <fullName evidence="2">chitin synthase</fullName>
        <ecNumber evidence="2">2.4.1.16</ecNumber>
    </recommendedName>
</protein>
<accession>A0A8K0A9H0</accession>
<reference evidence="12" key="1">
    <citation type="submission" date="2022-01" db="EMBL/GenBank/DDBJ databases">
        <authorList>
            <person name="Braso-Vives M."/>
        </authorList>
    </citation>
    <scope>NUCLEOTIDE SEQUENCE</scope>
</reference>
<dbReference type="PANTHER" id="PTHR22914:SF41">
    <property type="entry name" value="CHITIN SYNTHASE 7"/>
    <property type="match status" value="1"/>
</dbReference>
<feature type="region of interest" description="Disordered" evidence="7">
    <location>
        <begin position="62"/>
        <end position="99"/>
    </location>
</feature>